<feature type="transmembrane region" description="Helical" evidence="1">
    <location>
        <begin position="336"/>
        <end position="357"/>
    </location>
</feature>
<dbReference type="OrthoDB" id="7889025at2"/>
<protein>
    <submittedName>
        <fullName evidence="2">Integral membrane-like protein</fullName>
    </submittedName>
</protein>
<dbReference type="Proteomes" id="UP000282977">
    <property type="component" value="Unassembled WGS sequence"/>
</dbReference>
<name>A0A437J9R4_9SPHN</name>
<dbReference type="EMBL" id="RZUL01000002">
    <property type="protein sequence ID" value="RVT42225.1"/>
    <property type="molecule type" value="Genomic_DNA"/>
</dbReference>
<dbReference type="RefSeq" id="WP_127690399.1">
    <property type="nucleotide sequence ID" value="NZ_RZUL01000002.1"/>
</dbReference>
<feature type="transmembrane region" description="Helical" evidence="1">
    <location>
        <begin position="459"/>
        <end position="481"/>
    </location>
</feature>
<feature type="transmembrane region" description="Helical" evidence="1">
    <location>
        <begin position="138"/>
        <end position="158"/>
    </location>
</feature>
<keyword evidence="1" id="KW-1133">Transmembrane helix</keyword>
<sequence length="487" mass="53679">MRTLFWLFLVAAAVMAPSILMGPGVSHSSTYNFVWTSQFGDALRQGTLYPRWLPGSFEGMGAPVFFFYPPLAFWLSGGLDALGLSTEQAINGAAFVVLLLSGLAMHHWLKERSQWPLAGAIAYMVAPYHLLDFGVRGALAEFASFIWLPLIALGIARLPERRGVLLLGCSFAGMILTHLPMATLTGLFLIAPLVVWRIRSDRTLLLPAIGAGLLGVALSAFYLLPAAMLQAHISVKALWAPYYNPVNWHFFWHPDDTLGNLQMLGLGLIALSLAVPARNIWTVLTIVTAVAAIGIVPFLWLIPPLDKVQFPWRLLGVTEFVAITALFTARVRLKPLYLAAGAALLIVPYALLAQYSLIAMQKQPDRAALATLPDAVEYVPPTYNYWPIIDRRRMLDLRQYRDLPRGTAITVDRPGPVTMGRWDFPAFAVEHEGKRIPSAGPILHFEASAPGTYRIVRVWLWQEVVGGILSVLAVLAAAMLARTRRAR</sequence>
<feature type="transmembrane region" description="Helical" evidence="1">
    <location>
        <begin position="52"/>
        <end position="77"/>
    </location>
</feature>
<dbReference type="AlphaFoldDB" id="A0A437J9R4"/>
<feature type="transmembrane region" description="Helical" evidence="1">
    <location>
        <begin position="312"/>
        <end position="329"/>
    </location>
</feature>
<feature type="transmembrane region" description="Helical" evidence="1">
    <location>
        <begin position="257"/>
        <end position="275"/>
    </location>
</feature>
<reference evidence="2 3" key="1">
    <citation type="submission" date="2019-01" db="EMBL/GenBank/DDBJ databases">
        <authorList>
            <person name="Chen W.-M."/>
        </authorList>
    </citation>
    <scope>NUCLEOTIDE SEQUENCE [LARGE SCALE GENOMIC DNA]</scope>
    <source>
        <strain evidence="2 3">TLA-22</strain>
    </source>
</reference>
<comment type="caution">
    <text evidence="2">The sequence shown here is derived from an EMBL/GenBank/DDBJ whole genome shotgun (WGS) entry which is preliminary data.</text>
</comment>
<evidence type="ECO:0000313" key="2">
    <source>
        <dbReference type="EMBL" id="RVT42225.1"/>
    </source>
</evidence>
<organism evidence="2 3">
    <name type="scientific">Sphingobium algorifonticola</name>
    <dbReference type="NCBI Taxonomy" id="2008318"/>
    <lineage>
        <taxon>Bacteria</taxon>
        <taxon>Pseudomonadati</taxon>
        <taxon>Pseudomonadota</taxon>
        <taxon>Alphaproteobacteria</taxon>
        <taxon>Sphingomonadales</taxon>
        <taxon>Sphingomonadaceae</taxon>
        <taxon>Sphingobium</taxon>
    </lineage>
</organism>
<evidence type="ECO:0000313" key="3">
    <source>
        <dbReference type="Proteomes" id="UP000282977"/>
    </source>
</evidence>
<feature type="transmembrane region" description="Helical" evidence="1">
    <location>
        <begin position="164"/>
        <end position="191"/>
    </location>
</feature>
<gene>
    <name evidence="2" type="ORF">ENE74_08435</name>
</gene>
<feature type="transmembrane region" description="Helical" evidence="1">
    <location>
        <begin position="280"/>
        <end position="300"/>
    </location>
</feature>
<feature type="transmembrane region" description="Helical" evidence="1">
    <location>
        <begin position="89"/>
        <end position="109"/>
    </location>
</feature>
<feature type="transmembrane region" description="Helical" evidence="1">
    <location>
        <begin position="203"/>
        <end position="224"/>
    </location>
</feature>
<feature type="transmembrane region" description="Helical" evidence="1">
    <location>
        <begin position="115"/>
        <end position="131"/>
    </location>
</feature>
<evidence type="ECO:0000256" key="1">
    <source>
        <dbReference type="SAM" id="Phobius"/>
    </source>
</evidence>
<keyword evidence="1" id="KW-0812">Transmembrane</keyword>
<proteinExistence type="predicted"/>
<keyword evidence="3" id="KW-1185">Reference proteome</keyword>
<accession>A0A437J9R4</accession>
<keyword evidence="1" id="KW-0472">Membrane</keyword>